<keyword evidence="9 12" id="KW-0464">Manganese</keyword>
<dbReference type="STRING" id="1120977.GCA_000619845_01206"/>
<dbReference type="GO" id="GO:0008686">
    <property type="term" value="F:3,4-dihydroxy-2-butanone-4-phosphate synthase activity"/>
    <property type="evidence" value="ECO:0007669"/>
    <property type="project" value="UniProtKB-UniRule"/>
</dbReference>
<comment type="similarity">
    <text evidence="11 12 13">Belongs to the DHBP synthase family.</text>
</comment>
<feature type="binding site" evidence="12">
    <location>
        <position position="186"/>
    </location>
    <ligand>
        <name>Mg(2+)</name>
        <dbReference type="ChEBI" id="CHEBI:18420"/>
        <label>2</label>
    </ligand>
</feature>
<feature type="binding site" evidence="12">
    <location>
        <position position="71"/>
    </location>
    <ligand>
        <name>Mg(2+)</name>
        <dbReference type="ChEBI" id="CHEBI:18420"/>
        <label>2</label>
    </ligand>
</feature>
<comment type="pathway">
    <text evidence="2 12 13">Cofactor biosynthesis; riboflavin biosynthesis; 2-hydroxy-3-oxobutyl phosphate from D-ribulose 5-phosphate: step 1/1.</text>
</comment>
<dbReference type="Gene3D" id="3.90.870.10">
    <property type="entry name" value="DHBP synthase"/>
    <property type="match status" value="1"/>
</dbReference>
<keyword evidence="6 12" id="KW-0686">Riboflavin biosynthesis</keyword>
<feature type="region of interest" description="Disordered" evidence="14">
    <location>
        <begin position="1"/>
        <end position="23"/>
    </location>
</feature>
<evidence type="ECO:0000256" key="6">
    <source>
        <dbReference type="ARBA" id="ARBA00022619"/>
    </source>
</evidence>
<comment type="function">
    <text evidence="1 12 13">Catalyzes the conversion of D-ribulose 5-phosphate to formate and 3,4-dihydroxy-2-butanone 4-phosphate.</text>
</comment>
<evidence type="ECO:0000256" key="4">
    <source>
        <dbReference type="ARBA" id="ARBA00012153"/>
    </source>
</evidence>
<evidence type="ECO:0000256" key="12">
    <source>
        <dbReference type="HAMAP-Rule" id="MF_00180"/>
    </source>
</evidence>
<dbReference type="GO" id="GO:0005829">
    <property type="term" value="C:cytosol"/>
    <property type="evidence" value="ECO:0007669"/>
    <property type="project" value="UniProtKB-ARBA"/>
</dbReference>
<dbReference type="OrthoDB" id="9793111at2"/>
<accession>A0A4Y7XAW9</accession>
<dbReference type="GO" id="GO:0030145">
    <property type="term" value="F:manganese ion binding"/>
    <property type="evidence" value="ECO:0007669"/>
    <property type="project" value="UniProtKB-UniRule"/>
</dbReference>
<dbReference type="SUPFAM" id="SSF55821">
    <property type="entry name" value="YrdC/RibB"/>
    <property type="match status" value="1"/>
</dbReference>
<dbReference type="GO" id="GO:0009231">
    <property type="term" value="P:riboflavin biosynthetic process"/>
    <property type="evidence" value="ECO:0007669"/>
    <property type="project" value="UniProtKB-UniRule"/>
</dbReference>
<dbReference type="EMBL" id="SNTY01000038">
    <property type="protein sequence ID" value="TEU25381.1"/>
    <property type="molecule type" value="Genomic_DNA"/>
</dbReference>
<keyword evidence="8 12" id="KW-0460">Magnesium</keyword>
<evidence type="ECO:0000256" key="5">
    <source>
        <dbReference type="ARBA" id="ARBA00018836"/>
    </source>
</evidence>
<evidence type="ECO:0000256" key="9">
    <source>
        <dbReference type="ARBA" id="ARBA00023211"/>
    </source>
</evidence>
<dbReference type="GO" id="GO:0000287">
    <property type="term" value="F:magnesium ion binding"/>
    <property type="evidence" value="ECO:0007669"/>
    <property type="project" value="UniProtKB-UniRule"/>
</dbReference>
<dbReference type="Pfam" id="PF00926">
    <property type="entry name" value="DHBP_synthase"/>
    <property type="match status" value="1"/>
</dbReference>
<comment type="caution">
    <text evidence="15">The sequence shown here is derived from an EMBL/GenBank/DDBJ whole genome shotgun (WGS) entry which is preliminary data.</text>
</comment>
<dbReference type="FunFam" id="3.90.870.10:FF:000002">
    <property type="entry name" value="3,4-dihydroxy-2-butanone 4-phosphate synthase"/>
    <property type="match status" value="1"/>
</dbReference>
<evidence type="ECO:0000256" key="1">
    <source>
        <dbReference type="ARBA" id="ARBA00002284"/>
    </source>
</evidence>
<dbReference type="HAMAP" id="MF_00180">
    <property type="entry name" value="RibB"/>
    <property type="match status" value="1"/>
</dbReference>
<dbReference type="Proteomes" id="UP000297834">
    <property type="component" value="Unassembled WGS sequence"/>
</dbReference>
<evidence type="ECO:0000313" key="16">
    <source>
        <dbReference type="Proteomes" id="UP000297834"/>
    </source>
</evidence>
<evidence type="ECO:0000256" key="10">
    <source>
        <dbReference type="ARBA" id="ARBA00023239"/>
    </source>
</evidence>
<evidence type="ECO:0000256" key="3">
    <source>
        <dbReference type="ARBA" id="ARBA00011738"/>
    </source>
</evidence>
<protein>
    <recommendedName>
        <fullName evidence="5 12">3,4-dihydroxy-2-butanone 4-phosphate synthase</fullName>
        <shortName evidence="12 13">DHBP synthase</shortName>
        <ecNumber evidence="4 12">4.1.99.12</ecNumber>
    </recommendedName>
</protein>
<feature type="binding site" evidence="12">
    <location>
        <position position="75"/>
    </location>
    <ligand>
        <name>D-ribulose 5-phosphate</name>
        <dbReference type="ChEBI" id="CHEBI:58121"/>
    </ligand>
</feature>
<keyword evidence="16" id="KW-1185">Reference proteome</keyword>
<comment type="cofactor">
    <cofactor evidence="12 13">
        <name>Mg(2+)</name>
        <dbReference type="ChEBI" id="CHEBI:18420"/>
    </cofactor>
    <cofactor evidence="12 13">
        <name>Mn(2+)</name>
        <dbReference type="ChEBI" id="CHEBI:29035"/>
    </cofactor>
    <text evidence="12 13">Binds 2 divalent metal cations per subunit. Magnesium or manganese.</text>
</comment>
<comment type="subunit">
    <text evidence="3 12 13">Homodimer.</text>
</comment>
<sequence length="247" mass="26733">MSSYISQPLQQQSESSSLPSSSYSQLLPAEQVMQPQQFFDQLAPASERIARALADMHSGRPVLLMDDFDRENEVDLIVAAEKISQDSMARMIRDGSGIVCLCIPDTLADHMQLAPMVQDNQSRFSTAFTVSIEAKHGVSTGVSAADRVTTILAAINENAVADDLARPGHVFPLRAQSGGVLSRKGHTEGSVDLARLAGLKPAGVLCELMNPDGSMARGQQILDYALQHDLVILTIDELVQYRQQTGL</sequence>
<dbReference type="EC" id="4.1.99.12" evidence="4 12"/>
<dbReference type="NCBIfam" id="TIGR00506">
    <property type="entry name" value="ribB"/>
    <property type="match status" value="1"/>
</dbReference>
<proteinExistence type="inferred from homology"/>
<evidence type="ECO:0000256" key="14">
    <source>
        <dbReference type="SAM" id="MobiDB-lite"/>
    </source>
</evidence>
<dbReference type="InterPro" id="IPR000422">
    <property type="entry name" value="DHBP_synthase_RibB"/>
</dbReference>
<feature type="site" description="Essential for catalytic activity" evidence="12">
    <location>
        <position position="207"/>
    </location>
</feature>
<name>A0A4Y7XAW9_9GAMM</name>
<evidence type="ECO:0000256" key="2">
    <source>
        <dbReference type="ARBA" id="ARBA00004904"/>
    </source>
</evidence>
<keyword evidence="7 12" id="KW-0479">Metal-binding</keyword>
<feature type="site" description="Essential for catalytic activity" evidence="12">
    <location>
        <position position="169"/>
    </location>
</feature>
<feature type="binding site" evidence="12">
    <location>
        <begin position="183"/>
        <end position="187"/>
    </location>
    <ligand>
        <name>D-ribulose 5-phosphate</name>
        <dbReference type="ChEBI" id="CHEBI:58121"/>
    </ligand>
</feature>
<comment type="catalytic activity">
    <reaction evidence="12 13">
        <text>D-ribulose 5-phosphate = (2S)-2-hydroxy-3-oxobutyl phosphate + formate + H(+)</text>
        <dbReference type="Rhea" id="RHEA:18457"/>
        <dbReference type="ChEBI" id="CHEBI:15378"/>
        <dbReference type="ChEBI" id="CHEBI:15740"/>
        <dbReference type="ChEBI" id="CHEBI:58121"/>
        <dbReference type="ChEBI" id="CHEBI:58830"/>
        <dbReference type="EC" id="4.1.99.12"/>
    </reaction>
</comment>
<evidence type="ECO:0000256" key="7">
    <source>
        <dbReference type="ARBA" id="ARBA00022723"/>
    </source>
</evidence>
<dbReference type="AlphaFoldDB" id="A0A4Y7XAW9"/>
<evidence type="ECO:0000256" key="8">
    <source>
        <dbReference type="ARBA" id="ARBA00022842"/>
    </source>
</evidence>
<dbReference type="InterPro" id="IPR017945">
    <property type="entry name" value="DHBP_synth_RibB-like_a/b_dom"/>
</dbReference>
<dbReference type="UniPathway" id="UPA00275">
    <property type="reaction ID" value="UER00399"/>
</dbReference>
<gene>
    <name evidence="12 15" type="primary">ribB</name>
    <name evidence="15" type="ORF">E2B99_09880</name>
</gene>
<dbReference type="PANTHER" id="PTHR21327:SF38">
    <property type="entry name" value="3,4-DIHYDROXY-2-BUTANONE 4-PHOSPHATE SYNTHASE"/>
    <property type="match status" value="1"/>
</dbReference>
<evidence type="ECO:0000256" key="11">
    <source>
        <dbReference type="ARBA" id="ARBA00060730"/>
    </source>
</evidence>
<evidence type="ECO:0000256" key="13">
    <source>
        <dbReference type="RuleBase" id="RU003843"/>
    </source>
</evidence>
<feature type="binding site" evidence="12">
    <location>
        <position position="71"/>
    </location>
    <ligand>
        <name>Mg(2+)</name>
        <dbReference type="ChEBI" id="CHEBI:18420"/>
        <label>1</label>
    </ligand>
</feature>
<evidence type="ECO:0000313" key="15">
    <source>
        <dbReference type="EMBL" id="TEU25381.1"/>
    </source>
</evidence>
<feature type="binding site" evidence="12">
    <location>
        <begin position="70"/>
        <end position="71"/>
    </location>
    <ligand>
        <name>D-ribulose 5-phosphate</name>
        <dbReference type="ChEBI" id="CHEBI:58121"/>
    </ligand>
</feature>
<dbReference type="PANTHER" id="PTHR21327">
    <property type="entry name" value="GTP CYCLOHYDROLASE II-RELATED"/>
    <property type="match status" value="1"/>
</dbReference>
<keyword evidence="10 12" id="KW-0456">Lyase</keyword>
<reference evidence="15 16" key="1">
    <citation type="submission" date="2019-03" db="EMBL/GenBank/DDBJ databases">
        <title>Alkanindiges illinoisensis: a potential pathogenic isolated from ascites of a gastric cancer patient with abdominal metastasis.</title>
        <authorList>
            <person name="Hu X."/>
            <person name="Yang B."/>
            <person name="Yan X."/>
            <person name="Lin L."/>
            <person name="Zhao H."/>
            <person name="Zhou F."/>
            <person name="Su B."/>
            <person name="Chen J."/>
            <person name="Rui Y."/>
            <person name="Wang Q."/>
            <person name="Zheng L."/>
        </authorList>
    </citation>
    <scope>NUCLEOTIDE SEQUENCE [LARGE SCALE GENOMIC DNA]</scope>
    <source>
        <strain evidence="15 16">NFYY 23406</strain>
    </source>
</reference>
<organism evidence="15 16">
    <name type="scientific">Alkanindiges illinoisensis</name>
    <dbReference type="NCBI Taxonomy" id="197183"/>
    <lineage>
        <taxon>Bacteria</taxon>
        <taxon>Pseudomonadati</taxon>
        <taxon>Pseudomonadota</taxon>
        <taxon>Gammaproteobacteria</taxon>
        <taxon>Moraxellales</taxon>
        <taxon>Moraxellaceae</taxon>
        <taxon>Alkanindiges</taxon>
    </lineage>
</organism>